<proteinExistence type="predicted"/>
<organism evidence="1 2">
    <name type="scientific">Simiduia agarivorans (strain DSM 21679 / JCM 13881 / BCRC 17597 / SA1)</name>
    <dbReference type="NCBI Taxonomy" id="1117647"/>
    <lineage>
        <taxon>Bacteria</taxon>
        <taxon>Pseudomonadati</taxon>
        <taxon>Pseudomonadota</taxon>
        <taxon>Gammaproteobacteria</taxon>
        <taxon>Cellvibrionales</taxon>
        <taxon>Cellvibrionaceae</taxon>
        <taxon>Simiduia</taxon>
    </lineage>
</organism>
<name>K4KLX5_SIMAS</name>
<evidence type="ECO:0000313" key="2">
    <source>
        <dbReference type="Proteomes" id="UP000000466"/>
    </source>
</evidence>
<gene>
    <name evidence="1" type="ordered locus">M5M_15075</name>
</gene>
<dbReference type="EMBL" id="CP003746">
    <property type="protein sequence ID" value="AFV00150.1"/>
    <property type="molecule type" value="Genomic_DNA"/>
</dbReference>
<keyword evidence="2" id="KW-1185">Reference proteome</keyword>
<dbReference type="SUPFAM" id="SSF54909">
    <property type="entry name" value="Dimeric alpha+beta barrel"/>
    <property type="match status" value="1"/>
</dbReference>
<sequence length="102" mass="11071">MSNQINVVYHFSLAPKVTKADFLAANQPIAELMKAQAGFHYRSVAQCADGSWLDSVFWENPECASQAMQAFEQSPHAAAFMAALDTSSVVRLEGSIAQSSMD</sequence>
<dbReference type="STRING" id="1117647.M5M_15075"/>
<dbReference type="RefSeq" id="WP_015048302.1">
    <property type="nucleotide sequence ID" value="NC_018868.3"/>
</dbReference>
<accession>K4KLX5</accession>
<dbReference type="InterPro" id="IPR011008">
    <property type="entry name" value="Dimeric_a/b-barrel"/>
</dbReference>
<dbReference type="HOGENOM" id="CLU_164560_2_0_6"/>
<dbReference type="Proteomes" id="UP000000466">
    <property type="component" value="Chromosome"/>
</dbReference>
<dbReference type="AlphaFoldDB" id="K4KLX5"/>
<evidence type="ECO:0000313" key="1">
    <source>
        <dbReference type="EMBL" id="AFV00150.1"/>
    </source>
</evidence>
<dbReference type="Gene3D" id="3.30.70.100">
    <property type="match status" value="1"/>
</dbReference>
<dbReference type="OrthoDB" id="7859710at2"/>
<reference evidence="1 2" key="1">
    <citation type="journal article" date="2013" name="Genome Announc.">
        <title>Complete genome sequence of Simiduia agarivorans SA1(T), a marine bacterium able to degrade a variety of polysaccharides.</title>
        <authorList>
            <person name="Lin S.Y."/>
            <person name="Shieh W.Y."/>
            <person name="Chen J.S."/>
            <person name="Tang S.L."/>
        </authorList>
    </citation>
    <scope>NUCLEOTIDE SEQUENCE [LARGE SCALE GENOMIC DNA]</scope>
    <source>
        <strain evidence="2">DSM 21679 / JCM 13881 / BCRC 17597 / SA1</strain>
    </source>
</reference>
<dbReference type="KEGG" id="saga:M5M_15075"/>
<protein>
    <recommendedName>
        <fullName evidence="3">ABM domain-containing protein</fullName>
    </recommendedName>
</protein>
<evidence type="ECO:0008006" key="3">
    <source>
        <dbReference type="Google" id="ProtNLM"/>
    </source>
</evidence>